<name>A0A160P8S3_STRLU</name>
<proteinExistence type="predicted"/>
<dbReference type="EMBL" id="AP017424">
    <property type="protein sequence ID" value="BAU87303.1"/>
    <property type="molecule type" value="Genomic_DNA"/>
</dbReference>
<gene>
    <name evidence="1" type="ORF">SLA_6436</name>
</gene>
<dbReference type="Proteomes" id="UP000217676">
    <property type="component" value="Chromosome"/>
</dbReference>
<protein>
    <submittedName>
        <fullName evidence="1">Glucose/sorbosone dehydrogenase-related protein</fullName>
    </submittedName>
</protein>
<dbReference type="KEGG" id="slau:SLA_6436"/>
<sequence>MFEEPSDVGVELVRLGKDRSFLSWKVGGAASLVIGLVPHQATFASRDESPGRCGWQLRAIRMITWLNVCESVRLMKMRGDGCFGSSAGEPGRW</sequence>
<evidence type="ECO:0000313" key="2">
    <source>
        <dbReference type="Proteomes" id="UP000217676"/>
    </source>
</evidence>
<dbReference type="AlphaFoldDB" id="A0A160P8S3"/>
<keyword evidence="2" id="KW-1185">Reference proteome</keyword>
<reference evidence="1 2" key="1">
    <citation type="journal article" date="2016" name="Genome Announc.">
        <title>Complete Genome Sequence of Thiostrepton-Producing Streptomyces laurentii ATCC 31255.</title>
        <authorList>
            <person name="Doi K."/>
            <person name="Fujino Y."/>
            <person name="Nagayoshi Y."/>
            <person name="Ohshima T."/>
            <person name="Ogata S."/>
        </authorList>
    </citation>
    <scope>NUCLEOTIDE SEQUENCE [LARGE SCALE GENOMIC DNA]</scope>
    <source>
        <strain evidence="1 2">ATCC 31255</strain>
    </source>
</reference>
<accession>A0A160P8S3</accession>
<organism evidence="1 2">
    <name type="scientific">Streptomyces laurentii</name>
    <dbReference type="NCBI Taxonomy" id="39478"/>
    <lineage>
        <taxon>Bacteria</taxon>
        <taxon>Bacillati</taxon>
        <taxon>Actinomycetota</taxon>
        <taxon>Actinomycetes</taxon>
        <taxon>Kitasatosporales</taxon>
        <taxon>Streptomycetaceae</taxon>
        <taxon>Streptomyces</taxon>
    </lineage>
</organism>
<evidence type="ECO:0000313" key="1">
    <source>
        <dbReference type="EMBL" id="BAU87303.1"/>
    </source>
</evidence>